<name>A0A645HUS3_9ZZZZ</name>
<comment type="caution">
    <text evidence="1">The sequence shown here is derived from an EMBL/GenBank/DDBJ whole genome shotgun (WGS) entry which is preliminary data.</text>
</comment>
<sequence length="57" mass="6500">MGSHEVIVPAVQHWINRHAHTPWGKVQVLRSELGDHAALVAGEWLIQEQTQFCCEQK</sequence>
<proteinExistence type="predicted"/>
<dbReference type="AlphaFoldDB" id="A0A645HUS3"/>
<protein>
    <submittedName>
        <fullName evidence="1">Uncharacterized protein</fullName>
    </submittedName>
</protein>
<dbReference type="EMBL" id="VSSQ01096009">
    <property type="protein sequence ID" value="MPN39914.1"/>
    <property type="molecule type" value="Genomic_DNA"/>
</dbReference>
<evidence type="ECO:0000313" key="1">
    <source>
        <dbReference type="EMBL" id="MPN39914.1"/>
    </source>
</evidence>
<organism evidence="1">
    <name type="scientific">bioreactor metagenome</name>
    <dbReference type="NCBI Taxonomy" id="1076179"/>
    <lineage>
        <taxon>unclassified sequences</taxon>
        <taxon>metagenomes</taxon>
        <taxon>ecological metagenomes</taxon>
    </lineage>
</organism>
<gene>
    <name evidence="1" type="ORF">SDC9_187448</name>
</gene>
<reference evidence="1" key="1">
    <citation type="submission" date="2019-08" db="EMBL/GenBank/DDBJ databases">
        <authorList>
            <person name="Kucharzyk K."/>
            <person name="Murdoch R.W."/>
            <person name="Higgins S."/>
            <person name="Loffler F."/>
        </authorList>
    </citation>
    <scope>NUCLEOTIDE SEQUENCE</scope>
</reference>
<accession>A0A645HUS3</accession>